<dbReference type="Proteomes" id="UP000812287">
    <property type="component" value="Unassembled WGS sequence"/>
</dbReference>
<dbReference type="EMBL" id="MU250561">
    <property type="protein sequence ID" value="KAG7441296.1"/>
    <property type="molecule type" value="Genomic_DNA"/>
</dbReference>
<dbReference type="AlphaFoldDB" id="A0A9P7VJS9"/>
<dbReference type="GeneID" id="66100106"/>
<dbReference type="OrthoDB" id="3118617at2759"/>
<organism evidence="1 2">
    <name type="scientific">Guyanagaster necrorhizus</name>
    <dbReference type="NCBI Taxonomy" id="856835"/>
    <lineage>
        <taxon>Eukaryota</taxon>
        <taxon>Fungi</taxon>
        <taxon>Dikarya</taxon>
        <taxon>Basidiomycota</taxon>
        <taxon>Agaricomycotina</taxon>
        <taxon>Agaricomycetes</taxon>
        <taxon>Agaricomycetidae</taxon>
        <taxon>Agaricales</taxon>
        <taxon>Marasmiineae</taxon>
        <taxon>Physalacriaceae</taxon>
        <taxon>Guyanagaster</taxon>
    </lineage>
</organism>
<evidence type="ECO:0000313" key="2">
    <source>
        <dbReference type="Proteomes" id="UP000812287"/>
    </source>
</evidence>
<proteinExistence type="predicted"/>
<reference evidence="1" key="1">
    <citation type="submission" date="2020-11" db="EMBL/GenBank/DDBJ databases">
        <title>Adaptations for nitrogen fixation in a non-lichenized fungal sporocarp promotes dispersal by wood-feeding termites.</title>
        <authorList>
            <consortium name="DOE Joint Genome Institute"/>
            <person name="Koch R.A."/>
            <person name="Yoon G."/>
            <person name="Arayal U."/>
            <person name="Lail K."/>
            <person name="Amirebrahimi M."/>
            <person name="Labutti K."/>
            <person name="Lipzen A."/>
            <person name="Riley R."/>
            <person name="Barry K."/>
            <person name="Henrissat B."/>
            <person name="Grigoriev I.V."/>
            <person name="Herr J.R."/>
            <person name="Aime M.C."/>
        </authorList>
    </citation>
    <scope>NUCLEOTIDE SEQUENCE</scope>
    <source>
        <strain evidence="1">MCA 3950</strain>
    </source>
</reference>
<sequence length="49" mass="5756">MVWLQPIAEIHKQKIKEYKMGDKVAMDYFDELERLAKLAGIWDDMANDG</sequence>
<name>A0A9P7VJS9_9AGAR</name>
<keyword evidence="2" id="KW-1185">Reference proteome</keyword>
<accession>A0A9P7VJS9</accession>
<comment type="caution">
    <text evidence="1">The sequence shown here is derived from an EMBL/GenBank/DDBJ whole genome shotgun (WGS) entry which is preliminary data.</text>
</comment>
<gene>
    <name evidence="1" type="ORF">BT62DRAFT_1011712</name>
</gene>
<dbReference type="RefSeq" id="XP_043034796.1">
    <property type="nucleotide sequence ID" value="XM_043177819.1"/>
</dbReference>
<evidence type="ECO:0000313" key="1">
    <source>
        <dbReference type="EMBL" id="KAG7441296.1"/>
    </source>
</evidence>
<protein>
    <submittedName>
        <fullName evidence="1">Uncharacterized protein</fullName>
    </submittedName>
</protein>